<organism evidence="2 3">
    <name type="scientific">Caldimonas mangrovi</name>
    <dbReference type="NCBI Taxonomy" id="2944811"/>
    <lineage>
        <taxon>Bacteria</taxon>
        <taxon>Pseudomonadati</taxon>
        <taxon>Pseudomonadota</taxon>
        <taxon>Betaproteobacteria</taxon>
        <taxon>Burkholderiales</taxon>
        <taxon>Sphaerotilaceae</taxon>
        <taxon>Caldimonas</taxon>
    </lineage>
</organism>
<gene>
    <name evidence="2" type="ORF">M8A51_18980</name>
</gene>
<evidence type="ECO:0000313" key="3">
    <source>
        <dbReference type="Proteomes" id="UP001165541"/>
    </source>
</evidence>
<dbReference type="InterPro" id="IPR002734">
    <property type="entry name" value="RibDG_C"/>
</dbReference>
<sequence>MTRITYFVAASLDGHIAGPDGELDWLPPVDPSGGEDYGYRAFYDSVDAVVMGRRTYEACRALGDWPYAGKPCWVMTRQRDLGALPPDTEVTAATPSQLHALWRSLGRRHVFLVGGSEVARAFLDAELLHELVLSTVPVALGGGVPVFAPRAGAGASWRLQRCTGYAGGLTQASYLLRAAWQIPSAGSTGFNPSP</sequence>
<dbReference type="PANTHER" id="PTHR38011:SF11">
    <property type="entry name" value="2,5-DIAMINO-6-RIBOSYLAMINO-4(3H)-PYRIMIDINONE 5'-PHOSPHATE REDUCTASE"/>
    <property type="match status" value="1"/>
</dbReference>
<dbReference type="EMBL" id="JAMKFE010000013">
    <property type="protein sequence ID" value="MCM5681615.1"/>
    <property type="molecule type" value="Genomic_DNA"/>
</dbReference>
<dbReference type="RefSeq" id="WP_251780100.1">
    <property type="nucleotide sequence ID" value="NZ_JAMKFE010000013.1"/>
</dbReference>
<reference evidence="2" key="1">
    <citation type="submission" date="2022-05" db="EMBL/GenBank/DDBJ databases">
        <title>Schlegelella sp. nov., isolated from mangrove soil.</title>
        <authorList>
            <person name="Liu Y."/>
            <person name="Ge X."/>
            <person name="Liu W."/>
        </authorList>
    </citation>
    <scope>NUCLEOTIDE SEQUENCE</scope>
    <source>
        <strain evidence="2">S2-27</strain>
    </source>
</reference>
<keyword evidence="3" id="KW-1185">Reference proteome</keyword>
<proteinExistence type="predicted"/>
<protein>
    <submittedName>
        <fullName evidence="2">Dihydrofolate reductase family protein</fullName>
    </submittedName>
</protein>
<dbReference type="Pfam" id="PF01872">
    <property type="entry name" value="RibD_C"/>
    <property type="match status" value="1"/>
</dbReference>
<dbReference type="SUPFAM" id="SSF53597">
    <property type="entry name" value="Dihydrofolate reductase-like"/>
    <property type="match status" value="1"/>
</dbReference>
<dbReference type="PANTHER" id="PTHR38011">
    <property type="entry name" value="DIHYDROFOLATE REDUCTASE FAMILY PROTEIN (AFU_ORTHOLOGUE AFUA_8G06820)"/>
    <property type="match status" value="1"/>
</dbReference>
<dbReference type="InterPro" id="IPR024072">
    <property type="entry name" value="DHFR-like_dom_sf"/>
</dbReference>
<feature type="domain" description="Bacterial bifunctional deaminase-reductase C-terminal" evidence="1">
    <location>
        <begin position="4"/>
        <end position="165"/>
    </location>
</feature>
<dbReference type="Gene3D" id="3.40.430.10">
    <property type="entry name" value="Dihydrofolate Reductase, subunit A"/>
    <property type="match status" value="1"/>
</dbReference>
<evidence type="ECO:0000259" key="1">
    <source>
        <dbReference type="Pfam" id="PF01872"/>
    </source>
</evidence>
<dbReference type="InterPro" id="IPR050765">
    <property type="entry name" value="Riboflavin_Biosynth_HTPR"/>
</dbReference>
<name>A0ABT0YSB2_9BURK</name>
<comment type="caution">
    <text evidence="2">The sequence shown here is derived from an EMBL/GenBank/DDBJ whole genome shotgun (WGS) entry which is preliminary data.</text>
</comment>
<accession>A0ABT0YSB2</accession>
<dbReference type="Proteomes" id="UP001165541">
    <property type="component" value="Unassembled WGS sequence"/>
</dbReference>
<dbReference type="PRINTS" id="PR00070">
    <property type="entry name" value="DHFR"/>
</dbReference>
<evidence type="ECO:0000313" key="2">
    <source>
        <dbReference type="EMBL" id="MCM5681615.1"/>
    </source>
</evidence>